<feature type="transmembrane region" description="Helical" evidence="2">
    <location>
        <begin position="102"/>
        <end position="119"/>
    </location>
</feature>
<keyword evidence="5" id="KW-1185">Reference proteome</keyword>
<dbReference type="InterPro" id="IPR050469">
    <property type="entry name" value="Diguanylate_Cyclase"/>
</dbReference>
<feature type="transmembrane region" description="Helical" evidence="2">
    <location>
        <begin position="193"/>
        <end position="216"/>
    </location>
</feature>
<evidence type="ECO:0000313" key="5">
    <source>
        <dbReference type="Proteomes" id="UP000001116"/>
    </source>
</evidence>
<dbReference type="Pfam" id="PF00990">
    <property type="entry name" value="GGDEF"/>
    <property type="match status" value="1"/>
</dbReference>
<dbReference type="EMBL" id="CP000750">
    <property type="protein sequence ID" value="ABS01737.1"/>
    <property type="molecule type" value="Genomic_DNA"/>
</dbReference>
<protein>
    <submittedName>
        <fullName evidence="4">Diguanylate cyclase</fullName>
    </submittedName>
</protein>
<dbReference type="InterPro" id="IPR000160">
    <property type="entry name" value="GGDEF_dom"/>
</dbReference>
<feature type="transmembrane region" description="Helical" evidence="2">
    <location>
        <begin position="228"/>
        <end position="250"/>
    </location>
</feature>
<feature type="transmembrane region" description="Helical" evidence="2">
    <location>
        <begin position="131"/>
        <end position="154"/>
    </location>
</feature>
<dbReference type="GO" id="GO:0052621">
    <property type="term" value="F:diguanylate cyclase activity"/>
    <property type="evidence" value="ECO:0007669"/>
    <property type="project" value="TreeGrafter"/>
</dbReference>
<feature type="transmembrane region" description="Helical" evidence="2">
    <location>
        <begin position="42"/>
        <end position="60"/>
    </location>
</feature>
<keyword evidence="2" id="KW-1133">Transmembrane helix</keyword>
<feature type="region of interest" description="Disordered" evidence="1">
    <location>
        <begin position="469"/>
        <end position="513"/>
    </location>
</feature>
<evidence type="ECO:0000256" key="1">
    <source>
        <dbReference type="SAM" id="MobiDB-lite"/>
    </source>
</evidence>
<feature type="transmembrane region" description="Helical" evidence="2">
    <location>
        <begin position="160"/>
        <end position="181"/>
    </location>
</feature>
<keyword evidence="2" id="KW-0812">Transmembrane</keyword>
<dbReference type="RefSeq" id="WP_012085440.1">
    <property type="nucleotide sequence ID" value="NC_009664.2"/>
</dbReference>
<evidence type="ECO:0000259" key="3">
    <source>
        <dbReference type="PROSITE" id="PS50887"/>
    </source>
</evidence>
<dbReference type="PANTHER" id="PTHR45138">
    <property type="entry name" value="REGULATORY COMPONENTS OF SENSORY TRANSDUCTION SYSTEM"/>
    <property type="match status" value="1"/>
</dbReference>
<feature type="transmembrane region" description="Helical" evidence="2">
    <location>
        <begin position="18"/>
        <end position="36"/>
    </location>
</feature>
<accession>A6W4J8</accession>
<gene>
    <name evidence="4" type="ordered locus">Krad_0247</name>
</gene>
<dbReference type="SUPFAM" id="SSF55073">
    <property type="entry name" value="Nucleotide cyclase"/>
    <property type="match status" value="1"/>
</dbReference>
<sequence>MSGRSARPRAARGPRRDLLVLAAVGLLGAGYLLLPAGRVEVLGYAVLAWAAALVLVRAVATGPDLRPWRAMVAAQLLFALAETVSVVQRWQGRAPFPSGADAVFLLAQGLLFLAVLRLLPAPRGGVRRGALLDTVVVTTSTGLLFAVYTVLPAFGGDGDLPARLVAAAYPLCDVAVVFLLVRVTGWRDGRPRAFWLLTLGLGSSVVADVTFAVLTVLGEEAAPRWVRLLWLVFYGCVAAAGCGPSAGGLGRPPVERRSEPELVRLPLLAAAALVPPVVLVVEHAVLDVDHGLALGLVTVVVVALVLVRLADLLRVLHGQAEVVAQLAGTDPLTGLPNRRAWDAEVDRVFARAAADPELAVTVAIVDLDRFKAYNDAHGHDGGDDLLVTAARAWRGVLPGAFLARWGGEEFAVLLPGLDADRAGAVLRAVHAAVPHGQTCSIGVATWDRAEVPPAVLARADAALYRAKRTGRDRTVHAEDRAGDDAGDRAGGRGAVRGAAAGSAPAALPAPRSA</sequence>
<dbReference type="InterPro" id="IPR043128">
    <property type="entry name" value="Rev_trsase/Diguanyl_cyclase"/>
</dbReference>
<dbReference type="CDD" id="cd01949">
    <property type="entry name" value="GGDEF"/>
    <property type="match status" value="1"/>
</dbReference>
<feature type="transmembrane region" description="Helical" evidence="2">
    <location>
        <begin position="292"/>
        <end position="310"/>
    </location>
</feature>
<dbReference type="OrthoDB" id="23692at2"/>
<evidence type="ECO:0000256" key="2">
    <source>
        <dbReference type="SAM" id="Phobius"/>
    </source>
</evidence>
<reference evidence="5" key="1">
    <citation type="journal article" date="2008" name="PLoS ONE">
        <title>Survival in nuclear waste, extreme resistance, and potential applications gleaned from the genome sequence of Kineococcus radiotolerans SRS30216.</title>
        <authorList>
            <person name="Bagwell C.E."/>
            <person name="Bhat S."/>
            <person name="Hawkins G.M."/>
            <person name="Smith B.W."/>
            <person name="Biswas T."/>
            <person name="Hoover T.R."/>
            <person name="Saunders E."/>
            <person name="Han C.S."/>
            <person name="Tsodikov O.V."/>
            <person name="Shimkets L.J."/>
        </authorList>
    </citation>
    <scope>NUCLEOTIDE SEQUENCE [LARGE SCALE GENOMIC DNA]</scope>
    <source>
        <strain evidence="5">ATCC BAA-149 / DSM 14245 / SRS30216</strain>
    </source>
</reference>
<dbReference type="PROSITE" id="PS50887">
    <property type="entry name" value="GGDEF"/>
    <property type="match status" value="1"/>
</dbReference>
<dbReference type="GO" id="GO:0043709">
    <property type="term" value="P:cell adhesion involved in single-species biofilm formation"/>
    <property type="evidence" value="ECO:0007669"/>
    <property type="project" value="TreeGrafter"/>
</dbReference>
<dbReference type="STRING" id="266940.Krad_0247"/>
<feature type="transmembrane region" description="Helical" evidence="2">
    <location>
        <begin position="72"/>
        <end position="90"/>
    </location>
</feature>
<feature type="domain" description="GGDEF" evidence="3">
    <location>
        <begin position="358"/>
        <end position="479"/>
    </location>
</feature>
<proteinExistence type="predicted"/>
<feature type="compositionally biased region" description="Low complexity" evidence="1">
    <location>
        <begin position="495"/>
        <end position="513"/>
    </location>
</feature>
<dbReference type="InterPro" id="IPR029787">
    <property type="entry name" value="Nucleotide_cyclase"/>
</dbReference>
<dbReference type="eggNOG" id="COG3706">
    <property type="taxonomic scope" value="Bacteria"/>
</dbReference>
<dbReference type="Gene3D" id="3.30.70.270">
    <property type="match status" value="1"/>
</dbReference>
<dbReference type="AlphaFoldDB" id="A6W4J8"/>
<keyword evidence="2" id="KW-0472">Membrane</keyword>
<organism evidence="4 5">
    <name type="scientific">Kineococcus radiotolerans (strain ATCC BAA-149 / DSM 14245 / SRS30216)</name>
    <dbReference type="NCBI Taxonomy" id="266940"/>
    <lineage>
        <taxon>Bacteria</taxon>
        <taxon>Bacillati</taxon>
        <taxon>Actinomycetota</taxon>
        <taxon>Actinomycetes</taxon>
        <taxon>Kineosporiales</taxon>
        <taxon>Kineosporiaceae</taxon>
        <taxon>Kineococcus</taxon>
    </lineage>
</organism>
<dbReference type="PANTHER" id="PTHR45138:SF9">
    <property type="entry name" value="DIGUANYLATE CYCLASE DGCM-RELATED"/>
    <property type="match status" value="1"/>
</dbReference>
<dbReference type="NCBIfam" id="TIGR00254">
    <property type="entry name" value="GGDEF"/>
    <property type="match status" value="1"/>
</dbReference>
<dbReference type="HOGENOM" id="CLU_000445_11_30_11"/>
<dbReference type="GO" id="GO:1902201">
    <property type="term" value="P:negative regulation of bacterial-type flagellum-dependent cell motility"/>
    <property type="evidence" value="ECO:0007669"/>
    <property type="project" value="TreeGrafter"/>
</dbReference>
<feature type="compositionally biased region" description="Basic and acidic residues" evidence="1">
    <location>
        <begin position="469"/>
        <end position="490"/>
    </location>
</feature>
<dbReference type="KEGG" id="kra:Krad_0247"/>
<feature type="transmembrane region" description="Helical" evidence="2">
    <location>
        <begin position="262"/>
        <end position="286"/>
    </location>
</feature>
<name>A6W4J8_KINRD</name>
<evidence type="ECO:0000313" key="4">
    <source>
        <dbReference type="EMBL" id="ABS01737.1"/>
    </source>
</evidence>
<dbReference type="SMART" id="SM00267">
    <property type="entry name" value="GGDEF"/>
    <property type="match status" value="1"/>
</dbReference>
<dbReference type="Proteomes" id="UP000001116">
    <property type="component" value="Chromosome"/>
</dbReference>
<dbReference type="GO" id="GO:0005886">
    <property type="term" value="C:plasma membrane"/>
    <property type="evidence" value="ECO:0007669"/>
    <property type="project" value="TreeGrafter"/>
</dbReference>